<dbReference type="InterPro" id="IPR027417">
    <property type="entry name" value="P-loop_NTPase"/>
</dbReference>
<dbReference type="RefSeq" id="WP_284239710.1">
    <property type="nucleotide sequence ID" value="NZ_BSSQ01000014.1"/>
</dbReference>
<proteinExistence type="predicted"/>
<evidence type="ECO:0000313" key="2">
    <source>
        <dbReference type="Proteomes" id="UP001157114"/>
    </source>
</evidence>
<keyword evidence="2" id="KW-1185">Reference proteome</keyword>
<dbReference type="Gene3D" id="3.40.50.300">
    <property type="entry name" value="P-loop containing nucleotide triphosphate hydrolases"/>
    <property type="match status" value="1"/>
</dbReference>
<dbReference type="EMBL" id="BSSQ01000014">
    <property type="protein sequence ID" value="GLX68919.1"/>
    <property type="molecule type" value="Genomic_DNA"/>
</dbReference>
<accession>A0ABQ6GD83</accession>
<dbReference type="Proteomes" id="UP001157114">
    <property type="component" value="Unassembled WGS sequence"/>
</dbReference>
<name>A0ABQ6GD83_9BACL</name>
<sequence length="74" mass="8175">MSVRNLESELELKQRTRGAARTASSEVLMRLDRVSMYFERNQSMFGHAQKVGAVVDVSLDIHPGEIIALVGESG</sequence>
<reference evidence="1 2" key="1">
    <citation type="submission" date="2023-03" db="EMBL/GenBank/DDBJ databases">
        <title>Draft genome sequence of the bacteria which degrade cell wall of Tricholomamatutake.</title>
        <authorList>
            <person name="Konishi Y."/>
            <person name="Fukuta Y."/>
            <person name="Shirasaka N."/>
        </authorList>
    </citation>
    <scope>NUCLEOTIDE SEQUENCE [LARGE SCALE GENOMIC DNA]</scope>
    <source>
        <strain evidence="2">mu1</strain>
    </source>
</reference>
<comment type="caution">
    <text evidence="1">The sequence shown here is derived from an EMBL/GenBank/DDBJ whole genome shotgun (WGS) entry which is preliminary data.</text>
</comment>
<evidence type="ECO:0008006" key="3">
    <source>
        <dbReference type="Google" id="ProtNLM"/>
    </source>
</evidence>
<organism evidence="1 2">
    <name type="scientific">Paenibacillus glycanilyticus</name>
    <dbReference type="NCBI Taxonomy" id="126569"/>
    <lineage>
        <taxon>Bacteria</taxon>
        <taxon>Bacillati</taxon>
        <taxon>Bacillota</taxon>
        <taxon>Bacilli</taxon>
        <taxon>Bacillales</taxon>
        <taxon>Paenibacillaceae</taxon>
        <taxon>Paenibacillus</taxon>
    </lineage>
</organism>
<evidence type="ECO:0000313" key="1">
    <source>
        <dbReference type="EMBL" id="GLX68919.1"/>
    </source>
</evidence>
<gene>
    <name evidence="1" type="ORF">MU1_32640</name>
</gene>
<protein>
    <recommendedName>
        <fullName evidence="3">ABC transporter ATP-binding protein</fullName>
    </recommendedName>
</protein>
<dbReference type="SUPFAM" id="SSF52540">
    <property type="entry name" value="P-loop containing nucleoside triphosphate hydrolases"/>
    <property type="match status" value="1"/>
</dbReference>